<accession>A0ACB9P136</accession>
<reference evidence="2" key="1">
    <citation type="journal article" date="2023" name="Front. Plant Sci.">
        <title>Chromosomal-level genome assembly of Melastoma candidum provides insights into trichome evolution.</title>
        <authorList>
            <person name="Zhong Y."/>
            <person name="Wu W."/>
            <person name="Sun C."/>
            <person name="Zou P."/>
            <person name="Liu Y."/>
            <person name="Dai S."/>
            <person name="Zhou R."/>
        </authorList>
    </citation>
    <scope>NUCLEOTIDE SEQUENCE [LARGE SCALE GENOMIC DNA]</scope>
</reference>
<evidence type="ECO:0000313" key="2">
    <source>
        <dbReference type="Proteomes" id="UP001057402"/>
    </source>
</evidence>
<organism evidence="1 2">
    <name type="scientific">Melastoma candidum</name>
    <dbReference type="NCBI Taxonomy" id="119954"/>
    <lineage>
        <taxon>Eukaryota</taxon>
        <taxon>Viridiplantae</taxon>
        <taxon>Streptophyta</taxon>
        <taxon>Embryophyta</taxon>
        <taxon>Tracheophyta</taxon>
        <taxon>Spermatophyta</taxon>
        <taxon>Magnoliopsida</taxon>
        <taxon>eudicotyledons</taxon>
        <taxon>Gunneridae</taxon>
        <taxon>Pentapetalae</taxon>
        <taxon>rosids</taxon>
        <taxon>malvids</taxon>
        <taxon>Myrtales</taxon>
        <taxon>Melastomataceae</taxon>
        <taxon>Melastomatoideae</taxon>
        <taxon>Melastomateae</taxon>
        <taxon>Melastoma</taxon>
    </lineage>
</organism>
<protein>
    <submittedName>
        <fullName evidence="1">Uncharacterized protein</fullName>
    </submittedName>
</protein>
<gene>
    <name evidence="1" type="ORF">MLD38_027231</name>
</gene>
<proteinExistence type="predicted"/>
<name>A0ACB9P136_9MYRT</name>
<sequence>MTSSKCVAVLLVFLTFHVSVGNGDAPAPGTLYRLMRCNEERYDQYDKPLDDLLNGVGQQADQQKGPGFNIYNSQGSYHVHACCHPTLREGDCSLCIHDALQLMRHRCGRKVGGFVSEKIPGSNYMCEVRYEKYDMDSDYFSCSRY</sequence>
<dbReference type="EMBL" id="CM042886">
    <property type="protein sequence ID" value="KAI4342627.1"/>
    <property type="molecule type" value="Genomic_DNA"/>
</dbReference>
<keyword evidence="2" id="KW-1185">Reference proteome</keyword>
<dbReference type="Proteomes" id="UP001057402">
    <property type="component" value="Chromosome 7"/>
</dbReference>
<comment type="caution">
    <text evidence="1">The sequence shown here is derived from an EMBL/GenBank/DDBJ whole genome shotgun (WGS) entry which is preliminary data.</text>
</comment>
<evidence type="ECO:0000313" key="1">
    <source>
        <dbReference type="EMBL" id="KAI4342627.1"/>
    </source>
</evidence>